<dbReference type="Proteomes" id="UP000327493">
    <property type="component" value="Chromosome 13"/>
</dbReference>
<dbReference type="Gene3D" id="3.60.21.10">
    <property type="match status" value="1"/>
</dbReference>
<keyword evidence="31" id="KW-1185">Reference proteome</keyword>
<name>A0A5J5CWU4_9PERO</name>
<comment type="catalytic activity">
    <reaction evidence="19">
        <text>N-(octadecanoyl)-sphing-4-enine-1-phosphocholine + H2O = N-octadecanoylsphing-4-enine + phosphocholine + H(+)</text>
        <dbReference type="Rhea" id="RHEA:54284"/>
        <dbReference type="ChEBI" id="CHEBI:15377"/>
        <dbReference type="ChEBI" id="CHEBI:15378"/>
        <dbReference type="ChEBI" id="CHEBI:72961"/>
        <dbReference type="ChEBI" id="CHEBI:83358"/>
        <dbReference type="ChEBI" id="CHEBI:295975"/>
    </reaction>
    <physiologicalReaction direction="left-to-right" evidence="19">
        <dbReference type="Rhea" id="RHEA:54285"/>
    </physiologicalReaction>
</comment>
<dbReference type="Pfam" id="PF00149">
    <property type="entry name" value="Metallophos"/>
    <property type="match status" value="1"/>
</dbReference>
<feature type="binding site" evidence="27">
    <location>
        <position position="451"/>
    </location>
    <ligand>
        <name>Zn(2+)</name>
        <dbReference type="ChEBI" id="CHEBI:29105"/>
        <label>1</label>
    </ligand>
</feature>
<dbReference type="EC" id="3.1.4.12" evidence="26"/>
<evidence type="ECO:0000256" key="26">
    <source>
        <dbReference type="PIRNR" id="PIRNR000948"/>
    </source>
</evidence>
<dbReference type="SMART" id="SM00741">
    <property type="entry name" value="SapB"/>
    <property type="match status" value="1"/>
</dbReference>
<dbReference type="PIRSF" id="PIRSF000948">
    <property type="entry name" value="Sphingomy_PDE"/>
    <property type="match status" value="1"/>
</dbReference>
<evidence type="ECO:0000313" key="30">
    <source>
        <dbReference type="EMBL" id="KAA8586908.1"/>
    </source>
</evidence>
<dbReference type="Gene3D" id="1.10.225.10">
    <property type="entry name" value="Saposin-like"/>
    <property type="match status" value="1"/>
</dbReference>
<evidence type="ECO:0000256" key="11">
    <source>
        <dbReference type="ARBA" id="ARBA00022833"/>
    </source>
</evidence>
<comment type="catalytic activity">
    <reaction evidence="17">
        <text>a sphingomyelin + H2O = phosphocholine + an N-acylsphing-4-enine + H(+)</text>
        <dbReference type="Rhea" id="RHEA:19253"/>
        <dbReference type="ChEBI" id="CHEBI:15377"/>
        <dbReference type="ChEBI" id="CHEBI:15378"/>
        <dbReference type="ChEBI" id="CHEBI:17636"/>
        <dbReference type="ChEBI" id="CHEBI:52639"/>
        <dbReference type="ChEBI" id="CHEBI:295975"/>
        <dbReference type="EC" id="3.1.4.12"/>
    </reaction>
    <physiologicalReaction direction="left-to-right" evidence="17">
        <dbReference type="Rhea" id="RHEA:19254"/>
    </physiologicalReaction>
</comment>
<evidence type="ECO:0000256" key="3">
    <source>
        <dbReference type="ARBA" id="ARBA00004502"/>
    </source>
</evidence>
<evidence type="ECO:0000256" key="22">
    <source>
        <dbReference type="ARBA" id="ARBA00057858"/>
    </source>
</evidence>
<dbReference type="GO" id="GO:0005615">
    <property type="term" value="C:extracellular space"/>
    <property type="evidence" value="ECO:0007669"/>
    <property type="project" value="TreeGrafter"/>
</dbReference>
<dbReference type="EMBL" id="VOFY01000013">
    <property type="protein sequence ID" value="KAA8586908.1"/>
    <property type="molecule type" value="Genomic_DNA"/>
</dbReference>
<comment type="catalytic activity">
    <reaction evidence="18">
        <text>a 1,2-diacyl-sn-glycero-3-phosphocholine + H2O = phosphocholine + a 1,2-diacyl-sn-glycerol + H(+)</text>
        <dbReference type="Rhea" id="RHEA:10604"/>
        <dbReference type="ChEBI" id="CHEBI:15377"/>
        <dbReference type="ChEBI" id="CHEBI:15378"/>
        <dbReference type="ChEBI" id="CHEBI:17815"/>
        <dbReference type="ChEBI" id="CHEBI:57643"/>
        <dbReference type="ChEBI" id="CHEBI:295975"/>
        <dbReference type="EC" id="3.1.4.3"/>
    </reaction>
    <physiologicalReaction direction="left-to-right" evidence="18">
        <dbReference type="Rhea" id="RHEA:10605"/>
    </physiologicalReaction>
</comment>
<proteinExistence type="inferred from homology"/>
<dbReference type="FunFam" id="3.60.21.10:FF:000045">
    <property type="entry name" value="Sphingomyelin phosphodiesterase"/>
    <property type="match status" value="1"/>
</dbReference>
<evidence type="ECO:0000256" key="2">
    <source>
        <dbReference type="ARBA" id="ARBA00004371"/>
    </source>
</evidence>
<dbReference type="GO" id="GO:0005764">
    <property type="term" value="C:lysosome"/>
    <property type="evidence" value="ECO:0007669"/>
    <property type="project" value="UniProtKB-SubCell"/>
</dbReference>
<feature type="disulfide bond" evidence="28">
    <location>
        <begin position="377"/>
        <end position="423"/>
    </location>
</feature>
<feature type="binding site" evidence="27">
    <location>
        <position position="310"/>
    </location>
    <ligand>
        <name>Zn(2+)</name>
        <dbReference type="ChEBI" id="CHEBI:29105"/>
        <label>2</label>
    </ligand>
</feature>
<feature type="disulfide bond" evidence="28">
    <location>
        <begin position="212"/>
        <end position="217"/>
    </location>
</feature>
<keyword evidence="15" id="KW-0458">Lysosome</keyword>
<evidence type="ECO:0000256" key="15">
    <source>
        <dbReference type="ARBA" id="ARBA00023228"/>
    </source>
</evidence>
<keyword evidence="11 27" id="KW-0862">Zinc</keyword>
<feature type="disulfide bond" evidence="28">
    <location>
        <begin position="582"/>
        <end position="586"/>
    </location>
</feature>
<evidence type="ECO:0000256" key="5">
    <source>
        <dbReference type="ARBA" id="ARBA00022525"/>
    </source>
</evidence>
<evidence type="ECO:0000256" key="6">
    <source>
        <dbReference type="ARBA" id="ARBA00022553"/>
    </source>
</evidence>
<evidence type="ECO:0000256" key="14">
    <source>
        <dbReference type="ARBA" id="ARBA00023180"/>
    </source>
</evidence>
<keyword evidence="9" id="KW-0732">Signal</keyword>
<dbReference type="GO" id="GO:0016020">
    <property type="term" value="C:membrane"/>
    <property type="evidence" value="ECO:0007669"/>
    <property type="project" value="GOC"/>
</dbReference>
<comment type="caution">
    <text evidence="30">The sequence shown here is derived from an EMBL/GenBank/DDBJ whole genome shotgun (WGS) entry which is preliminary data.</text>
</comment>
<organism evidence="30 31">
    <name type="scientific">Etheostoma spectabile</name>
    <name type="common">orangethroat darter</name>
    <dbReference type="NCBI Taxonomy" id="54343"/>
    <lineage>
        <taxon>Eukaryota</taxon>
        <taxon>Metazoa</taxon>
        <taxon>Chordata</taxon>
        <taxon>Craniata</taxon>
        <taxon>Vertebrata</taxon>
        <taxon>Euteleostomi</taxon>
        <taxon>Actinopterygii</taxon>
        <taxon>Neopterygii</taxon>
        <taxon>Teleostei</taxon>
        <taxon>Neoteleostei</taxon>
        <taxon>Acanthomorphata</taxon>
        <taxon>Eupercaria</taxon>
        <taxon>Perciformes</taxon>
        <taxon>Percoidei</taxon>
        <taxon>Percidae</taxon>
        <taxon>Etheostomatinae</taxon>
        <taxon>Etheostoma</taxon>
    </lineage>
</organism>
<evidence type="ECO:0000259" key="29">
    <source>
        <dbReference type="PROSITE" id="PS50015"/>
    </source>
</evidence>
<dbReference type="PANTHER" id="PTHR10340:SF34">
    <property type="entry name" value="SPHINGOMYELIN PHOSPHODIESTERASE"/>
    <property type="match status" value="1"/>
</dbReference>
<accession>A0A5J5CWU4</accession>
<dbReference type="GO" id="GO:0016798">
    <property type="term" value="F:hydrolase activity, acting on glycosyl bonds"/>
    <property type="evidence" value="ECO:0007669"/>
    <property type="project" value="UniProtKB-KW"/>
</dbReference>
<keyword evidence="10 26" id="KW-0378">Hydrolase</keyword>
<feature type="disulfide bond" evidence="28">
    <location>
        <begin position="80"/>
        <end position="156"/>
    </location>
</feature>
<dbReference type="InterPro" id="IPR008139">
    <property type="entry name" value="SaposinB_dom"/>
</dbReference>
<evidence type="ECO:0000256" key="28">
    <source>
        <dbReference type="PIRSR" id="PIRSR000948-2"/>
    </source>
</evidence>
<dbReference type="InterPro" id="IPR045473">
    <property type="entry name" value="ASM_C"/>
</dbReference>
<comment type="function">
    <text evidence="23">In the lysosomes, converts sphingomyelin to ceramide. Plays an important role in the export of cholesterol from the intraendolysosomal membranes. Also has phospholipase C activities toward 1,2-diacylglycerolphosphocholine and 1,2-diacylglycerolphosphoglycerol. Modulates stress-induced apoptosis through the production of ceramide.</text>
</comment>
<dbReference type="AlphaFoldDB" id="A0A5J5CWU4"/>
<dbReference type="InterPro" id="IPR011160">
    <property type="entry name" value="Sphingomy_PDE"/>
</dbReference>
<evidence type="ECO:0000256" key="24">
    <source>
        <dbReference type="ARBA" id="ARBA00062722"/>
    </source>
</evidence>
<feature type="binding site" evidence="27">
    <location>
        <position position="449"/>
    </location>
    <ligand>
        <name>Zn(2+)</name>
        <dbReference type="ChEBI" id="CHEBI:29105"/>
        <label>2</label>
    </ligand>
</feature>
<evidence type="ECO:0000256" key="1">
    <source>
        <dbReference type="ARBA" id="ARBA00004239"/>
    </source>
</evidence>
<evidence type="ECO:0000256" key="8">
    <source>
        <dbReference type="ARBA" id="ARBA00022723"/>
    </source>
</evidence>
<dbReference type="GO" id="GO:0046513">
    <property type="term" value="P:ceramide biosynthetic process"/>
    <property type="evidence" value="ECO:0007669"/>
    <property type="project" value="UniProtKB-ARBA"/>
</dbReference>
<dbReference type="GO" id="GO:0061750">
    <property type="term" value="F:acid sphingomyelin phosphodiesterase activity"/>
    <property type="evidence" value="ECO:0007669"/>
    <property type="project" value="TreeGrafter"/>
</dbReference>
<dbReference type="GO" id="GO:0006685">
    <property type="term" value="P:sphingomyelin catabolic process"/>
    <property type="evidence" value="ECO:0007669"/>
    <property type="project" value="UniProtKB-UniRule"/>
</dbReference>
<dbReference type="GO" id="GO:0034480">
    <property type="term" value="F:phosphatidylcholine phospholipase C activity"/>
    <property type="evidence" value="ECO:0007669"/>
    <property type="project" value="UniProtKB-EC"/>
</dbReference>
<comment type="similarity">
    <text evidence="4 26">Belongs to the acid sphingomyelinase family.</text>
</comment>
<feature type="binding site" evidence="27">
    <location>
        <position position="269"/>
    </location>
    <ligand>
        <name>Zn(2+)</name>
        <dbReference type="ChEBI" id="CHEBI:29105"/>
        <label>2</label>
    </ligand>
</feature>
<dbReference type="InterPro" id="IPR041805">
    <property type="entry name" value="ASMase/PPN1_MPP"/>
</dbReference>
<sequence length="624" mass="70944">MSPQKQPTNSSWRTLHQLSVRTMRSPTLLSPLGLISCTLVLMLPLFGSCHPAPSPEQPRLVFTNHISSLKVGFNWRNVSCHLCKAVFTILDIALLSDTNEERVARAVGEACIRFHLADERVCREITELFRDDFIRALEQSLLWPSEACALLVGPSCGKFDMYAPWNITLPNVPKPPVTPPSPPKSGSPQSRVLFLTDIHWDQEYVAGSAADCKDPLCCRKDSGFPSWRRREAGYWGTYSKCDLPLWTVENLLENAARDGPWDWVYWTGDIPAHNVWSQTRKQQLSELTIISRLIHKHLGPNVTVYPAVGNHESTPVNSFPPPFVHGNRSCAWLYDTMAEEWAPWLPEQALKTLRYGGFYTVEIQPGLRLVSLNMNFCARENFWLMVNSTDPANQLQWLVHILQASEDNGEKVHIIGHIPPGLCLGSWSWNYYHIVNRYESTVTGQFFGHTHMDEFQMFYDEATMTRPLGVAFIAPSVTTYVNLNPGFRVYYVDGNYKGSSRLVLDHETYILNLTEVNHSPGAPSSPVQNPKWTLLYRATEAYGLTSLFPSDYDRMMQAFISDDHVFQKFWYLRHKGHVSEPCKETCKTSLLCFLRSGRYDELEQCDLLNGFGGNLARAARKTLC</sequence>
<keyword evidence="6" id="KW-0597">Phosphoprotein</keyword>
<protein>
    <recommendedName>
        <fullName evidence="25 26">Sphingomyelin phosphodiesterase</fullName>
        <ecNumber evidence="26">3.1.4.12</ecNumber>
    </recommendedName>
</protein>
<comment type="function">
    <text evidence="22">This form is generated following cleavage by CASP7 in the extracellular milieu in response to bacterial infection. It shows increased ability to convert sphingomyelin to ceramide and promotes plasma membrane repair. Plasma membrane repair by ceramide counteracts the action of gasdermin-D (GSDMD) perforin (PRF1) pores that are formed in response to bacterial infection.</text>
</comment>
<dbReference type="GO" id="GO:0005811">
    <property type="term" value="C:lipid droplet"/>
    <property type="evidence" value="ECO:0007669"/>
    <property type="project" value="UniProtKB-SubCell"/>
</dbReference>
<gene>
    <name evidence="30" type="ORF">FQN60_000744</name>
</gene>
<dbReference type="PANTHER" id="PTHR10340">
    <property type="entry name" value="SPHINGOMYELIN PHOSPHODIESTERASE"/>
    <property type="match status" value="1"/>
</dbReference>
<feature type="binding site" evidence="27">
    <location>
        <position position="197"/>
    </location>
    <ligand>
        <name>Zn(2+)</name>
        <dbReference type="ChEBI" id="CHEBI:29105"/>
        <label>1</label>
    </ligand>
</feature>
<evidence type="ECO:0000256" key="17">
    <source>
        <dbReference type="ARBA" id="ARBA00047268"/>
    </source>
</evidence>
<comment type="function">
    <text evidence="21">Converts sphingomyelin to ceramide. Exists as two enzymatic forms that arise from alternative trafficking of a single protein precursor, one that is targeted to the endolysosomal compartment, whereas the other is released extracellularly. However, in response to various forms of stress, lysosomal exocytosis may represent a major source of the secretory form.</text>
</comment>
<evidence type="ECO:0000256" key="25">
    <source>
        <dbReference type="ARBA" id="ARBA00069549"/>
    </source>
</evidence>
<feature type="binding site" evidence="27">
    <location>
        <position position="199"/>
    </location>
    <ligand>
        <name>Zn(2+)</name>
        <dbReference type="ChEBI" id="CHEBI:29105"/>
        <label>1</label>
    </ligand>
</feature>
<evidence type="ECO:0000256" key="18">
    <source>
        <dbReference type="ARBA" id="ARBA00048421"/>
    </source>
</evidence>
<comment type="cofactor">
    <cofactor evidence="27">
        <name>Zn(2+)</name>
        <dbReference type="ChEBI" id="CHEBI:29105"/>
    </cofactor>
    <text evidence="27">Binds 2 Zn(2+) ions per subunit.</text>
</comment>
<evidence type="ECO:0000256" key="16">
    <source>
        <dbReference type="ARBA" id="ARBA00023295"/>
    </source>
</evidence>
<dbReference type="SUPFAM" id="SSF47862">
    <property type="entry name" value="Saposin"/>
    <property type="match status" value="1"/>
</dbReference>
<reference evidence="30 31" key="1">
    <citation type="submission" date="2019-08" db="EMBL/GenBank/DDBJ databases">
        <title>A chromosome-level genome assembly, high-density linkage maps, and genome scans reveal the genomic architecture of hybrid incompatibilities underlying speciation via character displacement in darters (Percidae: Etheostominae).</title>
        <authorList>
            <person name="Moran R.L."/>
            <person name="Catchen J.M."/>
            <person name="Fuller R.C."/>
        </authorList>
    </citation>
    <scope>NUCLEOTIDE SEQUENCE [LARGE SCALE GENOMIC DNA]</scope>
    <source>
        <strain evidence="30">EspeVRDwgs_2016</strain>
        <tissue evidence="30">Muscle</tissue>
    </source>
</reference>
<evidence type="ECO:0000256" key="10">
    <source>
        <dbReference type="ARBA" id="ARBA00022801"/>
    </source>
</evidence>
<feature type="domain" description="Saposin B-type" evidence="29">
    <location>
        <begin position="76"/>
        <end position="160"/>
    </location>
</feature>
<evidence type="ECO:0000256" key="7">
    <source>
        <dbReference type="ARBA" id="ARBA00022677"/>
    </source>
</evidence>
<dbReference type="CDD" id="cd00842">
    <property type="entry name" value="MPP_ASMase"/>
    <property type="match status" value="1"/>
</dbReference>
<comment type="subcellular location">
    <subcellularLocation>
        <location evidence="3">Lipid droplet</location>
    </subcellularLocation>
    <subcellularLocation>
        <location evidence="2">Lysosome</location>
    </subcellularLocation>
    <subcellularLocation>
        <location evidence="1">Secreted</location>
        <location evidence="1">Extracellular space</location>
    </subcellularLocation>
</comment>
<dbReference type="InterPro" id="IPR029052">
    <property type="entry name" value="Metallo-depent_PP-like"/>
</dbReference>
<keyword evidence="13 28" id="KW-1015">Disulfide bond</keyword>
<evidence type="ECO:0000256" key="19">
    <source>
        <dbReference type="ARBA" id="ARBA00051187"/>
    </source>
</evidence>
<keyword evidence="12" id="KW-0443">Lipid metabolism</keyword>
<evidence type="ECO:0000256" key="23">
    <source>
        <dbReference type="ARBA" id="ARBA00058748"/>
    </source>
</evidence>
<keyword evidence="5" id="KW-0964">Secreted</keyword>
<dbReference type="SUPFAM" id="SSF56300">
    <property type="entry name" value="Metallo-dependent phosphatases"/>
    <property type="match status" value="1"/>
</dbReference>
<feature type="disulfide bond" evidence="28">
    <location>
        <begin position="218"/>
        <end position="241"/>
    </location>
</feature>
<keyword evidence="8 27" id="KW-0479">Metal-binding</keyword>
<evidence type="ECO:0000256" key="12">
    <source>
        <dbReference type="ARBA" id="ARBA00023098"/>
    </source>
</evidence>
<evidence type="ECO:0000256" key="27">
    <source>
        <dbReference type="PIRSR" id="PIRSR000948-1"/>
    </source>
</evidence>
<keyword evidence="14" id="KW-0325">Glycoprotein</keyword>
<comment type="catalytic activity">
    <reaction evidence="20">
        <text>1,2-dihexadecanoyl-sn-glycero-3-phosphocholine + H2O = 1,2-dihexadecanoyl-sn-glycerol + phosphocholine + H(+)</text>
        <dbReference type="Rhea" id="RHEA:45304"/>
        <dbReference type="ChEBI" id="CHEBI:15377"/>
        <dbReference type="ChEBI" id="CHEBI:15378"/>
        <dbReference type="ChEBI" id="CHEBI:72999"/>
        <dbReference type="ChEBI" id="CHEBI:82929"/>
        <dbReference type="ChEBI" id="CHEBI:295975"/>
    </reaction>
    <physiologicalReaction direction="left-to-right" evidence="20">
        <dbReference type="Rhea" id="RHEA:45305"/>
    </physiologicalReaction>
</comment>
<evidence type="ECO:0000256" key="21">
    <source>
        <dbReference type="ARBA" id="ARBA00053461"/>
    </source>
</evidence>
<evidence type="ECO:0000313" key="31">
    <source>
        <dbReference type="Proteomes" id="UP000327493"/>
    </source>
</evidence>
<dbReference type="PROSITE" id="PS50015">
    <property type="entry name" value="SAP_B"/>
    <property type="match status" value="1"/>
</dbReference>
<dbReference type="Pfam" id="PF19272">
    <property type="entry name" value="ASMase_C"/>
    <property type="match status" value="1"/>
</dbReference>
<evidence type="ECO:0000256" key="20">
    <source>
        <dbReference type="ARBA" id="ARBA00052601"/>
    </source>
</evidence>
<dbReference type="InterPro" id="IPR004843">
    <property type="entry name" value="Calcineurin-like_PHP"/>
</dbReference>
<dbReference type="GO" id="GO:0046872">
    <property type="term" value="F:metal ion binding"/>
    <property type="evidence" value="ECO:0007669"/>
    <property type="project" value="UniProtKB-KW"/>
</dbReference>
<feature type="disulfide bond" evidence="28">
    <location>
        <begin position="111"/>
        <end position="122"/>
    </location>
</feature>
<feature type="binding site" evidence="27">
    <location>
        <position position="269"/>
    </location>
    <ligand>
        <name>Zn(2+)</name>
        <dbReference type="ChEBI" id="CHEBI:29105"/>
        <label>1</label>
    </ligand>
</feature>
<evidence type="ECO:0000256" key="9">
    <source>
        <dbReference type="ARBA" id="ARBA00022729"/>
    </source>
</evidence>
<keyword evidence="7" id="KW-0551">Lipid droplet</keyword>
<comment type="subunit">
    <text evidence="24">Monomer. Interacts with SORT1; the interaction is required for SMPD1 targeting to lysosomes.</text>
</comment>
<evidence type="ECO:0000256" key="4">
    <source>
        <dbReference type="ARBA" id="ARBA00008234"/>
    </source>
</evidence>
<dbReference type="InterPro" id="IPR011001">
    <property type="entry name" value="Saposin-like"/>
</dbReference>
<feature type="binding site" evidence="27">
    <location>
        <position position="417"/>
    </location>
    <ligand>
        <name>Zn(2+)</name>
        <dbReference type="ChEBI" id="CHEBI:29105"/>
        <label>2</label>
    </ligand>
</feature>
<keyword evidence="16 26" id="KW-0326">Glycosidase</keyword>
<evidence type="ECO:0000256" key="13">
    <source>
        <dbReference type="ARBA" id="ARBA00023157"/>
    </source>
</evidence>
<feature type="disulfide bond" evidence="28">
    <location>
        <begin position="83"/>
        <end position="148"/>
    </location>
</feature>